<proteinExistence type="predicted"/>
<feature type="compositionally biased region" description="Pro residues" evidence="1">
    <location>
        <begin position="69"/>
        <end position="88"/>
    </location>
</feature>
<accession>A0A7W9GPQ0</accession>
<dbReference type="AlphaFoldDB" id="A0A7W9GPQ0"/>
<feature type="region of interest" description="Disordered" evidence="1">
    <location>
        <begin position="1"/>
        <end position="91"/>
    </location>
</feature>
<name>A0A7W9GPQ0_9ACTN</name>
<keyword evidence="4" id="KW-1185">Reference proteome</keyword>
<feature type="compositionally biased region" description="Pro residues" evidence="1">
    <location>
        <begin position="1"/>
        <end position="25"/>
    </location>
</feature>
<sequence length="297" mass="31775">MSDPGAQPPTPPADPYRAPVTPPPSYGEHRAGSEQQQFPPYIQYLREQQAAQQQAGHPQQPYGAYPRPQYGPPYGPSYGPPGPWPGQRPPERVPGTNGLAVAALVFGIIGGIPLAIAFGVIALGRTANGRQAGRGLAVAGLVCAGVWVAGLIGLGLVSSITEPERDEAGQLTEEGDLSAYDIEIGDCLNGLRDVEDDTSVVSLPAVPCSEPHEGEVYATFELTRDDYPGLDGIIAQADERCWEALRTYSTRAYEDQNIGFHYLYPAEEMWPQDRAIVCIAMAMEGTLTGSLKEQTGI</sequence>
<keyword evidence="2" id="KW-1133">Transmembrane helix</keyword>
<comment type="caution">
    <text evidence="3">The sequence shown here is derived from an EMBL/GenBank/DDBJ whole genome shotgun (WGS) entry which is preliminary data.</text>
</comment>
<gene>
    <name evidence="3" type="ORF">HD601_002333</name>
</gene>
<evidence type="ECO:0000313" key="3">
    <source>
        <dbReference type="EMBL" id="MBB5787758.1"/>
    </source>
</evidence>
<evidence type="ECO:0000256" key="2">
    <source>
        <dbReference type="SAM" id="Phobius"/>
    </source>
</evidence>
<keyword evidence="2" id="KW-0812">Transmembrane</keyword>
<evidence type="ECO:0000256" key="1">
    <source>
        <dbReference type="SAM" id="MobiDB-lite"/>
    </source>
</evidence>
<feature type="transmembrane region" description="Helical" evidence="2">
    <location>
        <begin position="135"/>
        <end position="157"/>
    </location>
</feature>
<evidence type="ECO:0000313" key="4">
    <source>
        <dbReference type="Proteomes" id="UP000542813"/>
    </source>
</evidence>
<keyword evidence="2" id="KW-0472">Membrane</keyword>
<dbReference type="RefSeq" id="WP_184822028.1">
    <property type="nucleotide sequence ID" value="NZ_JACHMM010000001.1"/>
</dbReference>
<protein>
    <recommendedName>
        <fullName evidence="5">DUF4190 domain-containing protein</fullName>
    </recommendedName>
</protein>
<organism evidence="3 4">
    <name type="scientific">Jiangella mangrovi</name>
    <dbReference type="NCBI Taxonomy" id="1524084"/>
    <lineage>
        <taxon>Bacteria</taxon>
        <taxon>Bacillati</taxon>
        <taxon>Actinomycetota</taxon>
        <taxon>Actinomycetes</taxon>
        <taxon>Jiangellales</taxon>
        <taxon>Jiangellaceae</taxon>
        <taxon>Jiangella</taxon>
    </lineage>
</organism>
<feature type="transmembrane region" description="Helical" evidence="2">
    <location>
        <begin position="99"/>
        <end position="123"/>
    </location>
</feature>
<feature type="compositionally biased region" description="Low complexity" evidence="1">
    <location>
        <begin position="48"/>
        <end position="68"/>
    </location>
</feature>
<dbReference type="Proteomes" id="UP000542813">
    <property type="component" value="Unassembled WGS sequence"/>
</dbReference>
<dbReference type="EMBL" id="JACHMM010000001">
    <property type="protein sequence ID" value="MBB5787758.1"/>
    <property type="molecule type" value="Genomic_DNA"/>
</dbReference>
<evidence type="ECO:0008006" key="5">
    <source>
        <dbReference type="Google" id="ProtNLM"/>
    </source>
</evidence>
<reference evidence="3 4" key="1">
    <citation type="submission" date="2020-08" db="EMBL/GenBank/DDBJ databases">
        <title>Sequencing the genomes of 1000 actinobacteria strains.</title>
        <authorList>
            <person name="Klenk H.-P."/>
        </authorList>
    </citation>
    <scope>NUCLEOTIDE SEQUENCE [LARGE SCALE GENOMIC DNA]</scope>
    <source>
        <strain evidence="3 4">DSM 102122</strain>
    </source>
</reference>